<dbReference type="GeneTree" id="ENSGT01030000234579"/>
<evidence type="ECO:0000313" key="19">
    <source>
        <dbReference type="Ensembl" id="ENSPKIP00000036297.1"/>
    </source>
</evidence>
<evidence type="ECO:0000256" key="14">
    <source>
        <dbReference type="ARBA" id="ARBA00023157"/>
    </source>
</evidence>
<evidence type="ECO:0000256" key="7">
    <source>
        <dbReference type="ARBA" id="ARBA00022692"/>
    </source>
</evidence>
<keyword evidence="12 18" id="KW-0406">Ion transport</keyword>
<evidence type="ECO:0000256" key="18">
    <source>
        <dbReference type="RuleBase" id="RU362099"/>
    </source>
</evidence>
<evidence type="ECO:0000256" key="15">
    <source>
        <dbReference type="ARBA" id="ARBA00023180"/>
    </source>
</evidence>
<dbReference type="Proteomes" id="UP000261540">
    <property type="component" value="Unplaced"/>
</dbReference>
<evidence type="ECO:0000256" key="11">
    <source>
        <dbReference type="ARBA" id="ARBA00023053"/>
    </source>
</evidence>
<dbReference type="InterPro" id="IPR038702">
    <property type="entry name" value="Na/K_ATPase_sub_beta_sf"/>
</dbReference>
<dbReference type="GO" id="GO:1990573">
    <property type="term" value="P:potassium ion import across plasma membrane"/>
    <property type="evidence" value="ECO:0007669"/>
    <property type="project" value="TreeGrafter"/>
</dbReference>
<dbReference type="FunFam" id="1.20.5.170:FF:000068">
    <property type="entry name" value="Sodium/potassium-transporting ATPase subunit beta"/>
    <property type="match status" value="1"/>
</dbReference>
<dbReference type="GO" id="GO:0006883">
    <property type="term" value="P:intracellular sodium ion homeostasis"/>
    <property type="evidence" value="ECO:0007669"/>
    <property type="project" value="TreeGrafter"/>
</dbReference>
<dbReference type="Pfam" id="PF00287">
    <property type="entry name" value="Na_K-ATPase"/>
    <property type="match status" value="1"/>
</dbReference>
<accession>A0A3B3SZT7</accession>
<evidence type="ECO:0000256" key="16">
    <source>
        <dbReference type="ARBA" id="ARBA00023201"/>
    </source>
</evidence>
<dbReference type="FunFam" id="2.60.40.1660:FF:000005">
    <property type="entry name" value="Sodium/potassium-transporting ATPase subunit beta"/>
    <property type="match status" value="1"/>
</dbReference>
<dbReference type="PANTHER" id="PTHR11523:SF47">
    <property type="entry name" value="SODIUM_POTASSIUM-TRANSPORTING ATPASE SUBUNIT BETA-3"/>
    <property type="match status" value="1"/>
</dbReference>
<keyword evidence="4" id="KW-1003">Cell membrane</keyword>
<organism evidence="19 20">
    <name type="scientific">Paramormyrops kingsleyae</name>
    <dbReference type="NCBI Taxonomy" id="1676925"/>
    <lineage>
        <taxon>Eukaryota</taxon>
        <taxon>Metazoa</taxon>
        <taxon>Chordata</taxon>
        <taxon>Craniata</taxon>
        <taxon>Vertebrata</taxon>
        <taxon>Euteleostomi</taxon>
        <taxon>Actinopterygii</taxon>
        <taxon>Neopterygii</taxon>
        <taxon>Teleostei</taxon>
        <taxon>Osteoglossocephala</taxon>
        <taxon>Osteoglossomorpha</taxon>
        <taxon>Osteoglossiformes</taxon>
        <taxon>Mormyridae</taxon>
        <taxon>Paramormyrops</taxon>
    </lineage>
</organism>
<evidence type="ECO:0000256" key="3">
    <source>
        <dbReference type="ARBA" id="ARBA00022448"/>
    </source>
</evidence>
<keyword evidence="9" id="KW-0735">Signal-anchor</keyword>
<dbReference type="CTD" id="64272"/>
<protein>
    <recommendedName>
        <fullName evidence="18">Sodium/potassium-transporting ATPase subunit beta</fullName>
    </recommendedName>
</protein>
<keyword evidence="8" id="KW-0630">Potassium</keyword>
<evidence type="ECO:0000256" key="1">
    <source>
        <dbReference type="ARBA" id="ARBA00004401"/>
    </source>
</evidence>
<keyword evidence="20" id="KW-1185">Reference proteome</keyword>
<keyword evidence="3 18" id="KW-0813">Transport</keyword>
<evidence type="ECO:0000313" key="20">
    <source>
        <dbReference type="Proteomes" id="UP000261540"/>
    </source>
</evidence>
<keyword evidence="15" id="KW-0325">Glycoprotein</keyword>
<evidence type="ECO:0000256" key="5">
    <source>
        <dbReference type="ARBA" id="ARBA00022538"/>
    </source>
</evidence>
<evidence type="ECO:0000256" key="8">
    <source>
        <dbReference type="ARBA" id="ARBA00022958"/>
    </source>
</evidence>
<dbReference type="GO" id="GO:0036376">
    <property type="term" value="P:sodium ion export across plasma membrane"/>
    <property type="evidence" value="ECO:0007669"/>
    <property type="project" value="TreeGrafter"/>
</dbReference>
<keyword evidence="6" id="KW-0740">Sodium/potassium transport</keyword>
<proteinExistence type="inferred from homology"/>
<evidence type="ECO:0000256" key="17">
    <source>
        <dbReference type="ARBA" id="ARBA00037667"/>
    </source>
</evidence>
<dbReference type="NCBIfam" id="TIGR01107">
    <property type="entry name" value="Na_K_ATPase_bet"/>
    <property type="match status" value="1"/>
</dbReference>
<comment type="similarity">
    <text evidence="2 18">Belongs to the X(+)/potassium ATPases subunit beta family.</text>
</comment>
<dbReference type="InterPro" id="IPR000402">
    <property type="entry name" value="Na/K_ATPase_sub_beta"/>
</dbReference>
<dbReference type="GeneID" id="111848933"/>
<keyword evidence="10 18" id="KW-1133">Transmembrane helix</keyword>
<evidence type="ECO:0000256" key="13">
    <source>
        <dbReference type="ARBA" id="ARBA00023136"/>
    </source>
</evidence>
<evidence type="ECO:0000256" key="2">
    <source>
        <dbReference type="ARBA" id="ARBA00005876"/>
    </source>
</evidence>
<keyword evidence="16" id="KW-0739">Sodium transport</keyword>
<evidence type="ECO:0000256" key="4">
    <source>
        <dbReference type="ARBA" id="ARBA00022475"/>
    </source>
</evidence>
<dbReference type="GO" id="GO:0001671">
    <property type="term" value="F:ATPase activator activity"/>
    <property type="evidence" value="ECO:0007669"/>
    <property type="project" value="TreeGrafter"/>
</dbReference>
<dbReference type="KEGG" id="pki:111848933"/>
<dbReference type="GO" id="GO:0005890">
    <property type="term" value="C:sodium:potassium-exchanging ATPase complex"/>
    <property type="evidence" value="ECO:0007669"/>
    <property type="project" value="InterPro"/>
</dbReference>
<dbReference type="RefSeq" id="XP_023677096.1">
    <property type="nucleotide sequence ID" value="XM_023821328.2"/>
</dbReference>
<evidence type="ECO:0000256" key="6">
    <source>
        <dbReference type="ARBA" id="ARBA00022607"/>
    </source>
</evidence>
<dbReference type="PROSITE" id="PS00390">
    <property type="entry name" value="ATPASE_NA_K_BETA_1"/>
    <property type="match status" value="1"/>
</dbReference>
<evidence type="ECO:0000256" key="12">
    <source>
        <dbReference type="ARBA" id="ARBA00023065"/>
    </source>
</evidence>
<evidence type="ECO:0000256" key="9">
    <source>
        <dbReference type="ARBA" id="ARBA00022968"/>
    </source>
</evidence>
<sequence>MSNKEEKTEEQNQSSWKDFFYNPRNGEFMGRTASSWALILLFYLVFYGFLAGMFSLTMWIMLQTLDDHTPRYRDRVANPGLVIRPKSMEIVFNRTVQSSYNQYVNNLESFLQQYNDTAQEKNEVCQLGEYFEQDAEEEKKVCQFKRSTLRQCSGLSDTSFGYSEGKPCILVKMNRIIGLKPRGDPYINCTAKRDSAVQMQYFPAEGRFDKMYFPYYGKKAHPSYVQPLVAVKLLLTKQDYNTELVVECKVEGSDLRNNDDRDKFLGRVTFRMKVLE</sequence>
<evidence type="ECO:0000256" key="10">
    <source>
        <dbReference type="ARBA" id="ARBA00022989"/>
    </source>
</evidence>
<dbReference type="Gene3D" id="2.60.40.1660">
    <property type="entry name" value="Na, k-atpase alpha subunit"/>
    <property type="match status" value="1"/>
</dbReference>
<comment type="subcellular location">
    <subcellularLocation>
        <location evidence="1">Cell membrane</location>
        <topology evidence="1">Single-pass type II membrane protein</topology>
    </subcellularLocation>
    <subcellularLocation>
        <location evidence="18">Membrane</location>
    </subcellularLocation>
</comment>
<dbReference type="PANTHER" id="PTHR11523">
    <property type="entry name" value="SODIUM/POTASSIUM-DEPENDENT ATPASE BETA SUBUNIT"/>
    <property type="match status" value="1"/>
</dbReference>
<feature type="transmembrane region" description="Helical" evidence="18">
    <location>
        <begin position="36"/>
        <end position="62"/>
    </location>
</feature>
<keyword evidence="14" id="KW-1015">Disulfide bond</keyword>
<reference evidence="19" key="1">
    <citation type="submission" date="2025-08" db="UniProtKB">
        <authorList>
            <consortium name="Ensembl"/>
        </authorList>
    </citation>
    <scope>IDENTIFICATION</scope>
</reference>
<dbReference type="GO" id="GO:0030007">
    <property type="term" value="P:intracellular potassium ion homeostasis"/>
    <property type="evidence" value="ECO:0007669"/>
    <property type="project" value="TreeGrafter"/>
</dbReference>
<keyword evidence="13 18" id="KW-0472">Membrane</keyword>
<reference evidence="19" key="2">
    <citation type="submission" date="2025-09" db="UniProtKB">
        <authorList>
            <consortium name="Ensembl"/>
        </authorList>
    </citation>
    <scope>IDENTIFICATION</scope>
</reference>
<dbReference type="PROSITE" id="PS00391">
    <property type="entry name" value="ATPASE_NA_K_BETA_2"/>
    <property type="match status" value="1"/>
</dbReference>
<comment type="function">
    <text evidence="17">This is the non-catalytic component of the active enzyme, which catalyzes the hydrolysis of ATP coupled with the exchange of Na(+) and K(+) ions across the plasma membrane. The exact function of the beta-3 subunit is not known.</text>
</comment>
<name>A0A3B3SZT7_9TELE</name>
<keyword evidence="7 18" id="KW-0812">Transmembrane</keyword>
<dbReference type="OrthoDB" id="5912413at2759"/>
<keyword evidence="11" id="KW-0915">Sodium</keyword>
<keyword evidence="5" id="KW-0633">Potassium transport</keyword>
<dbReference type="AlphaFoldDB" id="A0A3B3SZT7"/>
<dbReference type="Ensembl" id="ENSPKIT00000017241.1">
    <property type="protein sequence ID" value="ENSPKIP00000036297.1"/>
    <property type="gene ID" value="ENSPKIG00000014914.1"/>
</dbReference>
<dbReference type="STRING" id="1676925.ENSPKIP00000036297"/>